<dbReference type="Proteomes" id="UP001205311">
    <property type="component" value="Unassembled WGS sequence"/>
</dbReference>
<evidence type="ECO:0000313" key="2">
    <source>
        <dbReference type="EMBL" id="CAH18565.1"/>
    </source>
</evidence>
<dbReference type="InterPro" id="IPR015422">
    <property type="entry name" value="PyrdxlP-dep_Trfase_small"/>
</dbReference>
<dbReference type="SUPFAM" id="SSF53383">
    <property type="entry name" value="PLP-dependent transferases"/>
    <property type="match status" value="1"/>
</dbReference>
<proteinExistence type="predicted"/>
<evidence type="ECO:0000313" key="3">
    <source>
        <dbReference type="EMBL" id="MCP2261266.1"/>
    </source>
</evidence>
<evidence type="ECO:0000259" key="1">
    <source>
        <dbReference type="Pfam" id="PF00155"/>
    </source>
</evidence>
<dbReference type="PANTHER" id="PTHR46577">
    <property type="entry name" value="HTH-TYPE TRANSCRIPTIONAL REGULATORY PROTEIN GABR"/>
    <property type="match status" value="1"/>
</dbReference>
<keyword evidence="2" id="KW-0547">Nucleotide-binding</keyword>
<dbReference type="InterPro" id="IPR015424">
    <property type="entry name" value="PyrdxlP-dep_Trfase"/>
</dbReference>
<dbReference type="InterPro" id="IPR015421">
    <property type="entry name" value="PyrdxlP-dep_Trfase_major"/>
</dbReference>
<keyword evidence="2" id="KW-0347">Helicase</keyword>
<name>Q2MF07_STRSD</name>
<dbReference type="Gene3D" id="3.40.640.10">
    <property type="entry name" value="Type I PLP-dependent aspartate aminotransferase-like (Major domain)"/>
    <property type="match status" value="1"/>
</dbReference>
<dbReference type="PANTHER" id="PTHR46577:SF2">
    <property type="entry name" value="TRANSCRIPTIONAL REGULATORY PROTEIN"/>
    <property type="match status" value="1"/>
</dbReference>
<keyword evidence="2" id="KW-0378">Hydrolase</keyword>
<dbReference type="GO" id="GO:0003677">
    <property type="term" value="F:DNA binding"/>
    <property type="evidence" value="ECO:0007669"/>
    <property type="project" value="UniProtKB-KW"/>
</dbReference>
<reference evidence="3 4" key="2">
    <citation type="submission" date="2022-06" db="EMBL/GenBank/DDBJ databases">
        <title>Genomic Encyclopedia of Archaeal and Bacterial Type Strains, Phase II (KMG-II): from individual species to whole genera.</title>
        <authorList>
            <person name="Goeker M."/>
        </authorList>
    </citation>
    <scope>NUCLEOTIDE SEQUENCE [LARGE SCALE GENOMIC DNA]</scope>
    <source>
        <strain evidence="3 4">DSM 40477</strain>
    </source>
</reference>
<protein>
    <submittedName>
        <fullName evidence="3">DNA-binding transcriptional regulator, MocR family, contains an aminotransferase domain</fullName>
    </submittedName>
    <submittedName>
        <fullName evidence="2">Putative aspartate aminotransferase, TobA</fullName>
    </submittedName>
</protein>
<feature type="domain" description="Aminotransferase class I/classII large" evidence="1">
    <location>
        <begin position="47"/>
        <end position="331"/>
    </location>
</feature>
<dbReference type="RefSeq" id="WP_253672102.1">
    <property type="nucleotide sequence ID" value="NZ_JAMTCP010000038.1"/>
</dbReference>
<dbReference type="CDD" id="cd00609">
    <property type="entry name" value="AAT_like"/>
    <property type="match status" value="1"/>
</dbReference>
<dbReference type="InterPro" id="IPR051446">
    <property type="entry name" value="HTH_trans_reg/aminotransferase"/>
</dbReference>
<keyword evidence="4" id="KW-1185">Reference proteome</keyword>
<gene>
    <name evidence="2" type="primary">tobA</name>
    <name evidence="3" type="ORF">LX15_004987</name>
</gene>
<dbReference type="GO" id="GO:0030170">
    <property type="term" value="F:pyridoxal phosphate binding"/>
    <property type="evidence" value="ECO:0007669"/>
    <property type="project" value="InterPro"/>
</dbReference>
<evidence type="ECO:0000313" key="4">
    <source>
        <dbReference type="Proteomes" id="UP001205311"/>
    </source>
</evidence>
<keyword evidence="2" id="KW-0067">ATP-binding</keyword>
<keyword evidence="2" id="KW-0032">Aminotransferase</keyword>
<dbReference type="EMBL" id="AJ810851">
    <property type="protein sequence ID" value="CAH18565.1"/>
    <property type="molecule type" value="Genomic_DNA"/>
</dbReference>
<accession>Q2MF07</accession>
<dbReference type="InterPro" id="IPR004839">
    <property type="entry name" value="Aminotransferase_I/II_large"/>
</dbReference>
<sequence length="372" mass="40480">MADHTSELVPFTRGVPPAEVLLVDELAKLTTQVLEESPVAVFQYAPIGRNRGDERLRAELGRHHGVDPDRIFVSNGSLQVLDLLARHLIGRFGRSVLTEAPTYDRARQIFERHGGQVTGVALRGDGADLDQLRDLVARHTPAFFYTIPDFQNPAGVCMSEEKRRALVGLARQYGFLIVEDTPYRRLRYRGAAAPTLAELAPDRVLTISSLSKVLSPGLRVGYAIGDADTMVQLAELAEGTYLTASPLAQAVAARALEDGLVERSIQRAVTFLAPRHDAAVEAAREAFGDGLLSEPGGGYFVSALVRSDLTEAEFLAAAERAGVRLSRGSAFFPDERLPAGSLFLRLPFQALSLEAFRRGARALADVVARRVR</sequence>
<dbReference type="EMBL" id="JAMTCP010000038">
    <property type="protein sequence ID" value="MCP2261266.1"/>
    <property type="molecule type" value="Genomic_DNA"/>
</dbReference>
<dbReference type="AlphaFoldDB" id="Q2MF07"/>
<dbReference type="GO" id="GO:0004386">
    <property type="term" value="F:helicase activity"/>
    <property type="evidence" value="ECO:0007669"/>
    <property type="project" value="UniProtKB-KW"/>
</dbReference>
<dbReference type="Gene3D" id="3.90.1150.10">
    <property type="entry name" value="Aspartate Aminotransferase, domain 1"/>
    <property type="match status" value="1"/>
</dbReference>
<dbReference type="Pfam" id="PF00155">
    <property type="entry name" value="Aminotran_1_2"/>
    <property type="match status" value="1"/>
</dbReference>
<organism evidence="2">
    <name type="scientific">Streptoalloteichus tenebrarius (strain ATCC 17920 / DSM 40477 / JCM 4838 / CBS 697.72 / NBRC 16177 / NCIMB 11028 / NRRL B-12390 / A12253. 1 / ISP 5477)</name>
    <name type="common">Streptomyces tenebrarius</name>
    <dbReference type="NCBI Taxonomy" id="1933"/>
    <lineage>
        <taxon>Bacteria</taxon>
        <taxon>Bacillati</taxon>
        <taxon>Actinomycetota</taxon>
        <taxon>Actinomycetes</taxon>
        <taxon>Pseudonocardiales</taxon>
        <taxon>Pseudonocardiaceae</taxon>
        <taxon>Streptoalloteichus</taxon>
    </lineage>
</organism>
<keyword evidence="2" id="KW-0808">Transferase</keyword>
<keyword evidence="3" id="KW-0238">DNA-binding</keyword>
<reference evidence="2" key="1">
    <citation type="submission" date="2004-08" db="EMBL/GenBank/DDBJ databases">
        <title>Comparison of the gene clusters for the biosynthesis of the aminoglycoside antibiotics tobramycin-apramycin (Streptomyces tenebrarius DSM 40477), and hygromycin B (Streptomyces hygroscopicus subsp. hygroscopicus DSM 40578).</title>
        <authorList>
            <person name="Aboshanab K."/>
            <person name="Schmidt-Beissner H."/>
            <person name="Wehmeier U."/>
            <person name="Welzel K."/>
            <person name="Vente A."/>
            <person name="Piepersberg W."/>
        </authorList>
    </citation>
    <scope>NUCLEOTIDE SEQUENCE</scope>
    <source>
        <strain evidence="2">Type strain: DSM 40477</strain>
    </source>
</reference>
<dbReference type="GO" id="GO:0008483">
    <property type="term" value="F:transaminase activity"/>
    <property type="evidence" value="ECO:0007669"/>
    <property type="project" value="UniProtKB-KW"/>
</dbReference>